<reference evidence="2" key="1">
    <citation type="submission" date="2009-09" db="EMBL/GenBank/DDBJ databases">
        <title>The complete chromosome of Sebaldella termitidis ATCC 33386.</title>
        <authorList>
            <consortium name="US DOE Joint Genome Institute (JGI-PGF)"/>
            <person name="Lucas S."/>
            <person name="Copeland A."/>
            <person name="Lapidus A."/>
            <person name="Glavina del Rio T."/>
            <person name="Dalin E."/>
            <person name="Tice H."/>
            <person name="Bruce D."/>
            <person name="Goodwin L."/>
            <person name="Pitluck S."/>
            <person name="Kyrpides N."/>
            <person name="Mavromatis K."/>
            <person name="Ivanova N."/>
            <person name="Mikhailova N."/>
            <person name="Sims D."/>
            <person name="Meincke L."/>
            <person name="Brettin T."/>
            <person name="Detter J.C."/>
            <person name="Han C."/>
            <person name="Larimer F."/>
            <person name="Land M."/>
            <person name="Hauser L."/>
            <person name="Markowitz V."/>
            <person name="Cheng J.F."/>
            <person name="Hugenholtz P."/>
            <person name="Woyke T."/>
            <person name="Wu D."/>
            <person name="Eisen J.A."/>
        </authorList>
    </citation>
    <scope>NUCLEOTIDE SEQUENCE [LARGE SCALE GENOMIC DNA]</scope>
    <source>
        <strain evidence="2">ATCC 33386 / NCTC 11300</strain>
    </source>
</reference>
<dbReference type="EMBL" id="CP001739">
    <property type="protein sequence ID" value="ACZ08088.1"/>
    <property type="molecule type" value="Genomic_DNA"/>
</dbReference>
<keyword evidence="2" id="KW-1185">Reference proteome</keyword>
<gene>
    <name evidence="1" type="ordered locus">Sterm_1220</name>
</gene>
<accession>D1AH54</accession>
<dbReference type="KEGG" id="str:Sterm_1220"/>
<reference evidence="1 2" key="2">
    <citation type="journal article" date="2010" name="Stand. Genomic Sci.">
        <title>Complete genome sequence of Sebaldella termitidis type strain (NCTC 11300).</title>
        <authorList>
            <person name="Harmon-Smith M."/>
            <person name="Celia L."/>
            <person name="Chertkov O."/>
            <person name="Lapidus A."/>
            <person name="Copeland A."/>
            <person name="Glavina Del Rio T."/>
            <person name="Nolan M."/>
            <person name="Lucas S."/>
            <person name="Tice H."/>
            <person name="Cheng J.F."/>
            <person name="Han C."/>
            <person name="Detter J.C."/>
            <person name="Bruce D."/>
            <person name="Goodwin L."/>
            <person name="Pitluck S."/>
            <person name="Pati A."/>
            <person name="Liolios K."/>
            <person name="Ivanova N."/>
            <person name="Mavromatis K."/>
            <person name="Mikhailova N."/>
            <person name="Chen A."/>
            <person name="Palaniappan K."/>
            <person name="Land M."/>
            <person name="Hauser L."/>
            <person name="Chang Y.J."/>
            <person name="Jeffries C.D."/>
            <person name="Brettin T."/>
            <person name="Goker M."/>
            <person name="Beck B."/>
            <person name="Bristow J."/>
            <person name="Eisen J.A."/>
            <person name="Markowitz V."/>
            <person name="Hugenholtz P."/>
            <person name="Kyrpides N.C."/>
            <person name="Klenk H.P."/>
            <person name="Chen F."/>
        </authorList>
    </citation>
    <scope>NUCLEOTIDE SEQUENCE [LARGE SCALE GENOMIC DNA]</scope>
    <source>
        <strain evidence="2">ATCC 33386 / NCTC 11300</strain>
    </source>
</reference>
<dbReference type="AlphaFoldDB" id="D1AH54"/>
<dbReference type="STRING" id="526218.Sterm_1220"/>
<sequence length="277" mass="33257">MEKSYFLKSRTEKYYNRYKVSDILEIKKKETGYLVQNYEIDVKGKGNNILDFKLCHGEKRICELNFELEMTDRFERENNKFVLKINKNNEIEEILNKKEMADNIDNKLFQYMEENIENSGKIMDLVYLYKKQLENKGELEFFMNTEGMSSYFFINIFDKEYFETKETKIIKYIGNIVPEVAIPVELKFKIKKLTENELLLYFTSDYSGMASYANIVSAYKEYLQLPEYEKIEFYLDIKGQYTIDTKENKLKKYNVLRELSLGDNTYNRQIIAEGIWR</sequence>
<proteinExistence type="predicted"/>
<organism evidence="1 2">
    <name type="scientific">Sebaldella termitidis (strain ATCC 33386 / NCTC 11300)</name>
    <dbReference type="NCBI Taxonomy" id="526218"/>
    <lineage>
        <taxon>Bacteria</taxon>
        <taxon>Fusobacteriati</taxon>
        <taxon>Fusobacteriota</taxon>
        <taxon>Fusobacteriia</taxon>
        <taxon>Fusobacteriales</taxon>
        <taxon>Leptotrichiaceae</taxon>
        <taxon>Sebaldella</taxon>
    </lineage>
</organism>
<protein>
    <submittedName>
        <fullName evidence="1">Uncharacterized protein</fullName>
    </submittedName>
</protein>
<name>D1AH54_SEBTE</name>
<dbReference type="eggNOG" id="ENOG502ZEZU">
    <property type="taxonomic scope" value="Bacteria"/>
</dbReference>
<evidence type="ECO:0000313" key="1">
    <source>
        <dbReference type="EMBL" id="ACZ08088.1"/>
    </source>
</evidence>
<dbReference type="RefSeq" id="WP_012860684.1">
    <property type="nucleotide sequence ID" value="NC_013517.1"/>
</dbReference>
<dbReference type="HOGENOM" id="CLU_1004341_0_0_0"/>
<dbReference type="Proteomes" id="UP000000845">
    <property type="component" value="Chromosome"/>
</dbReference>
<evidence type="ECO:0000313" key="2">
    <source>
        <dbReference type="Proteomes" id="UP000000845"/>
    </source>
</evidence>